<dbReference type="GO" id="GO:0016757">
    <property type="term" value="F:glycosyltransferase activity"/>
    <property type="evidence" value="ECO:0007669"/>
    <property type="project" value="InterPro"/>
</dbReference>
<feature type="domain" description="Glycosyl transferase family 1" evidence="2">
    <location>
        <begin position="173"/>
        <end position="288"/>
    </location>
</feature>
<dbReference type="RefSeq" id="WP_105726642.1">
    <property type="nucleotide sequence ID" value="NZ_PVBS01000002.1"/>
</dbReference>
<dbReference type="InterPro" id="IPR001296">
    <property type="entry name" value="Glyco_trans_1"/>
</dbReference>
<gene>
    <name evidence="3" type="ORF">C5749_13270</name>
</gene>
<evidence type="ECO:0000259" key="2">
    <source>
        <dbReference type="Pfam" id="PF00534"/>
    </source>
</evidence>
<dbReference type="SUPFAM" id="SSF53756">
    <property type="entry name" value="UDP-Glycosyltransferase/glycogen phosphorylase"/>
    <property type="match status" value="1"/>
</dbReference>
<dbReference type="Proteomes" id="UP000238642">
    <property type="component" value="Unassembled WGS sequence"/>
</dbReference>
<name>A0A2S9JMV3_9SPHI</name>
<evidence type="ECO:0000313" key="3">
    <source>
        <dbReference type="EMBL" id="PRD54426.1"/>
    </source>
</evidence>
<dbReference type="PANTHER" id="PTHR46656:SF3">
    <property type="entry name" value="PUTATIVE-RELATED"/>
    <property type="match status" value="1"/>
</dbReference>
<keyword evidence="3" id="KW-0808">Transferase</keyword>
<evidence type="ECO:0000256" key="1">
    <source>
        <dbReference type="SAM" id="Coils"/>
    </source>
</evidence>
<dbReference type="AlphaFoldDB" id="A0A2S9JMV3"/>
<accession>A0A2S9JMV3</accession>
<keyword evidence="4" id="KW-1185">Reference proteome</keyword>
<proteinExistence type="predicted"/>
<dbReference type="CDD" id="cd01635">
    <property type="entry name" value="Glycosyltransferase_GTB-type"/>
    <property type="match status" value="1"/>
</dbReference>
<dbReference type="PANTHER" id="PTHR46656">
    <property type="entry name" value="PUTATIVE-RELATED"/>
    <property type="match status" value="1"/>
</dbReference>
<comment type="caution">
    <text evidence="3">The sequence shown here is derived from an EMBL/GenBank/DDBJ whole genome shotgun (WGS) entry which is preliminary data.</text>
</comment>
<dbReference type="Pfam" id="PF00534">
    <property type="entry name" value="Glycos_transf_1"/>
    <property type="match status" value="1"/>
</dbReference>
<dbReference type="Gene3D" id="3.40.50.2000">
    <property type="entry name" value="Glycogen Phosphorylase B"/>
    <property type="match status" value="1"/>
</dbReference>
<evidence type="ECO:0000313" key="4">
    <source>
        <dbReference type="Proteomes" id="UP000238642"/>
    </source>
</evidence>
<dbReference type="OrthoDB" id="9806653at2"/>
<dbReference type="EMBL" id="PVBS01000002">
    <property type="protein sequence ID" value="PRD54426.1"/>
    <property type="molecule type" value="Genomic_DNA"/>
</dbReference>
<protein>
    <submittedName>
        <fullName evidence="3">Glycosyl transferase family 2</fullName>
    </submittedName>
</protein>
<feature type="coiled-coil region" evidence="1">
    <location>
        <begin position="375"/>
        <end position="402"/>
    </location>
</feature>
<organism evidence="3 4">
    <name type="scientific">Sphingobacterium gobiense</name>
    <dbReference type="NCBI Taxonomy" id="1382456"/>
    <lineage>
        <taxon>Bacteria</taxon>
        <taxon>Pseudomonadati</taxon>
        <taxon>Bacteroidota</taxon>
        <taxon>Sphingobacteriia</taxon>
        <taxon>Sphingobacteriales</taxon>
        <taxon>Sphingobacteriaceae</taxon>
        <taxon>Sphingobacterium</taxon>
    </lineage>
</organism>
<reference evidence="3 4" key="1">
    <citation type="submission" date="2018-02" db="EMBL/GenBank/DDBJ databases">
        <title>The draft genome of Sphingobacterium gobiense H7.</title>
        <authorList>
            <person name="Li L."/>
            <person name="Liu L."/>
            <person name="Zhang X."/>
            <person name="Wang T."/>
            <person name="Liang L."/>
        </authorList>
    </citation>
    <scope>NUCLEOTIDE SEQUENCE [LARGE SCALE GENOMIC DNA]</scope>
    <source>
        <strain evidence="3 4">ACCC 05757</strain>
    </source>
</reference>
<sequence length="429" mass="49304">MSLERGINILGYINKQFGLGEGVRSNIRSISSTGIPYVLNDFKEKISPDIKDENTDGLVITEENPYDINLIQINVDNFERLLNSNGASYFAGKYNIGFWAWELELFPSSYQKYIDLLDEIWVPSNFCLNAISQISNKPVLRFMHSIDIPENDITRNDLGLPADKLIYLTIFDYHSSLHRKNPYAVIKAFEDAFGDDHSKLLVLKASIGVEYPNAKNELYSYIENKKNIMLIEDILPREKLYGLINNCDVFVSMHRSEGFGLTMAEAMYLGKPVIATAYSGNTEFMSAFNSVLIPYTLIPTGDNYMYSDLNNYWADVDINEVSLALKRLGESPSERKKLGDSAKKHIKDLLSPKTVGKGMKSRIDYIYDICLPRREKDLQETLSELTIENINLKRKVDALKQIKMVKWKLAFKNLKNKLFKRNRKYIWED</sequence>
<keyword evidence="1" id="KW-0175">Coiled coil</keyword>